<comment type="caution">
    <text evidence="2">The sequence shown here is derived from an EMBL/GenBank/DDBJ whole genome shotgun (WGS) entry which is preliminary data.</text>
</comment>
<sequence>MEHRVEDTPPHARHDYGNTIHYYIQGDQSNDCYDASIKVEGVGNTVNVTVIHPVKKMKKRRGIRRAHAGRKSTIH</sequence>
<keyword evidence="3" id="KW-1185">Reference proteome</keyword>
<accession>A0AAD5YQR6</accession>
<evidence type="ECO:0000313" key="2">
    <source>
        <dbReference type="EMBL" id="KAJ3557857.1"/>
    </source>
</evidence>
<evidence type="ECO:0000313" key="3">
    <source>
        <dbReference type="Proteomes" id="UP001213000"/>
    </source>
</evidence>
<name>A0AAD5YQR6_9AGAR</name>
<evidence type="ECO:0000256" key="1">
    <source>
        <dbReference type="SAM" id="MobiDB-lite"/>
    </source>
</evidence>
<proteinExistence type="predicted"/>
<dbReference type="EMBL" id="JANIEX010001444">
    <property type="protein sequence ID" value="KAJ3557857.1"/>
    <property type="molecule type" value="Genomic_DNA"/>
</dbReference>
<feature type="region of interest" description="Disordered" evidence="1">
    <location>
        <begin position="56"/>
        <end position="75"/>
    </location>
</feature>
<organism evidence="2 3">
    <name type="scientific">Leucocoprinus birnbaumii</name>
    <dbReference type="NCBI Taxonomy" id="56174"/>
    <lineage>
        <taxon>Eukaryota</taxon>
        <taxon>Fungi</taxon>
        <taxon>Dikarya</taxon>
        <taxon>Basidiomycota</taxon>
        <taxon>Agaricomycotina</taxon>
        <taxon>Agaricomycetes</taxon>
        <taxon>Agaricomycetidae</taxon>
        <taxon>Agaricales</taxon>
        <taxon>Agaricineae</taxon>
        <taxon>Agaricaceae</taxon>
        <taxon>Leucocoprinus</taxon>
    </lineage>
</organism>
<protein>
    <submittedName>
        <fullName evidence="2">Uncharacterized protein</fullName>
    </submittedName>
</protein>
<dbReference type="AlphaFoldDB" id="A0AAD5YQR6"/>
<reference evidence="2" key="1">
    <citation type="submission" date="2022-07" db="EMBL/GenBank/DDBJ databases">
        <title>Genome Sequence of Leucocoprinus birnbaumii.</title>
        <authorList>
            <person name="Buettner E."/>
        </authorList>
    </citation>
    <scope>NUCLEOTIDE SEQUENCE</scope>
    <source>
        <strain evidence="2">VT141</strain>
    </source>
</reference>
<gene>
    <name evidence="2" type="ORF">NP233_g11636</name>
</gene>
<dbReference type="Proteomes" id="UP001213000">
    <property type="component" value="Unassembled WGS sequence"/>
</dbReference>